<comment type="caution">
    <text evidence="1">The sequence shown here is derived from an EMBL/GenBank/DDBJ whole genome shotgun (WGS) entry which is preliminary data.</text>
</comment>
<accession>A0ABU5T4I4</accession>
<protein>
    <submittedName>
        <fullName evidence="1">Uncharacterized protein</fullName>
    </submittedName>
</protein>
<dbReference type="EMBL" id="JAYGGQ010000004">
    <property type="protein sequence ID" value="MEA5454577.1"/>
    <property type="molecule type" value="Genomic_DNA"/>
</dbReference>
<reference evidence="1 2" key="1">
    <citation type="submission" date="2023-12" db="EMBL/GenBank/DDBJ databases">
        <title>Sinomonas terricola sp. nov, isolated from litchi orchard soil in Guangdong, PR China.</title>
        <authorList>
            <person name="Jiaxin W."/>
            <person name="Yang Z."/>
            <person name="Honghui Z."/>
        </authorList>
    </citation>
    <scope>NUCLEOTIDE SEQUENCE [LARGE SCALE GENOMIC DNA]</scope>
    <source>
        <strain evidence="1 2">JGH33</strain>
    </source>
</reference>
<name>A0ABU5T4I4_9MICC</name>
<sequence length="57" mass="6107">MSGGRLIHGWDEAWLDEPMALGDRIEAACLGSAAGQTLRGIAAVREELERADLTRAV</sequence>
<dbReference type="RefSeq" id="WP_323278555.1">
    <property type="nucleotide sequence ID" value="NZ_JAYGGQ010000004.1"/>
</dbReference>
<proteinExistence type="predicted"/>
<keyword evidence="2" id="KW-1185">Reference proteome</keyword>
<organism evidence="1 2">
    <name type="scientific">Sinomonas terricola</name>
    <dbReference type="NCBI Taxonomy" id="3110330"/>
    <lineage>
        <taxon>Bacteria</taxon>
        <taxon>Bacillati</taxon>
        <taxon>Actinomycetota</taxon>
        <taxon>Actinomycetes</taxon>
        <taxon>Micrococcales</taxon>
        <taxon>Micrococcaceae</taxon>
        <taxon>Sinomonas</taxon>
    </lineage>
</organism>
<dbReference type="Proteomes" id="UP001304769">
    <property type="component" value="Unassembled WGS sequence"/>
</dbReference>
<evidence type="ECO:0000313" key="2">
    <source>
        <dbReference type="Proteomes" id="UP001304769"/>
    </source>
</evidence>
<evidence type="ECO:0000313" key="1">
    <source>
        <dbReference type="EMBL" id="MEA5454577.1"/>
    </source>
</evidence>
<gene>
    <name evidence="1" type="ORF">SPF06_07570</name>
</gene>